<dbReference type="EMBL" id="RSEC01000060">
    <property type="protein sequence ID" value="RSD10275.1"/>
    <property type="molecule type" value="Genomic_DNA"/>
</dbReference>
<comment type="caution">
    <text evidence="1">The sequence shown here is derived from an EMBL/GenBank/DDBJ whole genome shotgun (WGS) entry which is preliminary data.</text>
</comment>
<sequence>MCRPVGGILCAAFATYVVRGTSGRDRAGAEPFDLPVVPGAPPLLAVTRARHSRDLIRSTEIYARVVLRGVSTAHVTATGTTSDVVGAVNFVVGERDLALLRRVVPETMAFAGFDRDRVGG</sequence>
<name>A0A427SYX7_9PSEU</name>
<dbReference type="RefSeq" id="WP_125314410.1">
    <property type="nucleotide sequence ID" value="NZ_RSEC01000060.1"/>
</dbReference>
<reference evidence="1 2" key="1">
    <citation type="submission" date="2018-12" db="EMBL/GenBank/DDBJ databases">
        <title>Amycolatopsis eburnea sp. nov. actinomycete associate with arbuscular mycorrhiza fungal spore.</title>
        <authorList>
            <person name="Lumyong S."/>
            <person name="Chaiya L."/>
        </authorList>
    </citation>
    <scope>NUCLEOTIDE SEQUENCE [LARGE SCALE GENOMIC DNA]</scope>
    <source>
        <strain evidence="1 2">GLM-1</strain>
    </source>
</reference>
<keyword evidence="2" id="KW-1185">Reference proteome</keyword>
<protein>
    <submittedName>
        <fullName evidence="1">Uncharacterized protein</fullName>
    </submittedName>
</protein>
<dbReference type="AlphaFoldDB" id="A0A427SYX7"/>
<proteinExistence type="predicted"/>
<gene>
    <name evidence="1" type="ORF">EIY87_35910</name>
</gene>
<dbReference type="Proteomes" id="UP000267081">
    <property type="component" value="Unassembled WGS sequence"/>
</dbReference>
<organism evidence="1 2">
    <name type="scientific">Amycolatopsis eburnea</name>
    <dbReference type="NCBI Taxonomy" id="2267691"/>
    <lineage>
        <taxon>Bacteria</taxon>
        <taxon>Bacillati</taxon>
        <taxon>Actinomycetota</taxon>
        <taxon>Actinomycetes</taxon>
        <taxon>Pseudonocardiales</taxon>
        <taxon>Pseudonocardiaceae</taxon>
        <taxon>Amycolatopsis</taxon>
    </lineage>
</organism>
<evidence type="ECO:0000313" key="1">
    <source>
        <dbReference type="EMBL" id="RSD10275.1"/>
    </source>
</evidence>
<evidence type="ECO:0000313" key="2">
    <source>
        <dbReference type="Proteomes" id="UP000267081"/>
    </source>
</evidence>
<accession>A0A427SYX7</accession>